<dbReference type="EMBL" id="CP072759">
    <property type="protein sequence ID" value="QUC23609.1"/>
    <property type="molecule type" value="Genomic_DNA"/>
</dbReference>
<evidence type="ECO:0000259" key="2">
    <source>
        <dbReference type="PROSITE" id="PS51462"/>
    </source>
</evidence>
<dbReference type="CDD" id="cd02883">
    <property type="entry name" value="NUDIX_Hydrolase"/>
    <property type="match status" value="1"/>
</dbReference>
<keyword evidence="4" id="KW-1185">Reference proteome</keyword>
<dbReference type="Gene3D" id="3.90.79.10">
    <property type="entry name" value="Nucleoside Triphosphate Pyrophosphohydrolase"/>
    <property type="match status" value="1"/>
</dbReference>
<feature type="region of interest" description="Disordered" evidence="1">
    <location>
        <begin position="207"/>
        <end position="226"/>
    </location>
</feature>
<accession>A0A8E5HYN8</accession>
<name>A0A8E5HYN8_USTVR</name>
<evidence type="ECO:0000256" key="1">
    <source>
        <dbReference type="SAM" id="MobiDB-lite"/>
    </source>
</evidence>
<dbReference type="PROSITE" id="PS51462">
    <property type="entry name" value="NUDIX"/>
    <property type="match status" value="1"/>
</dbReference>
<dbReference type="InterPro" id="IPR000086">
    <property type="entry name" value="NUDIX_hydrolase_dom"/>
</dbReference>
<sequence>MAASDTTPAAFDTTPTASDTTPAASHDAALAALAALAVPPASYLRTHSLPWDAVATSALVFAPSGRALVLQRAAADSLPGTWEPPGGAVDAAPETILQGCARELREETGLAARRFARLVARPPAFVTRAGRLVGRFVLEVEVEVDADADADVGEPGVRLDPREHQDWLWVTADEVRRGEARGRRRLVFAPGARAVLLRGFALRDGGAGDAGDAGDAGAGDWQDEAA</sequence>
<gene>
    <name evidence="3" type="ORF">UV8b_07850</name>
</gene>
<dbReference type="OrthoDB" id="276276at2759"/>
<feature type="domain" description="Nudix hydrolase" evidence="2">
    <location>
        <begin position="51"/>
        <end position="193"/>
    </location>
</feature>
<dbReference type="AlphaFoldDB" id="A0A8E5HYN8"/>
<reference evidence="3" key="1">
    <citation type="submission" date="2020-03" db="EMBL/GenBank/DDBJ databases">
        <title>A mixture of massive structural variations and highly conserved coding sequences in Ustilaginoidea virens genome.</title>
        <authorList>
            <person name="Zhang K."/>
            <person name="Zhao Z."/>
            <person name="Zhang Z."/>
            <person name="Li Y."/>
            <person name="Hsiang T."/>
            <person name="Sun W."/>
        </authorList>
    </citation>
    <scope>NUCLEOTIDE SEQUENCE</scope>
    <source>
        <strain evidence="3">UV-8b</strain>
    </source>
</reference>
<dbReference type="Pfam" id="PF00293">
    <property type="entry name" value="NUDIX"/>
    <property type="match status" value="1"/>
</dbReference>
<dbReference type="GeneID" id="66068627"/>
<dbReference type="PANTHER" id="PTHR43736:SF1">
    <property type="entry name" value="DIHYDRONEOPTERIN TRIPHOSPHATE DIPHOSPHATASE"/>
    <property type="match status" value="1"/>
</dbReference>
<dbReference type="PANTHER" id="PTHR43736">
    <property type="entry name" value="ADP-RIBOSE PYROPHOSPHATASE"/>
    <property type="match status" value="1"/>
</dbReference>
<feature type="region of interest" description="Disordered" evidence="1">
    <location>
        <begin position="1"/>
        <end position="23"/>
    </location>
</feature>
<dbReference type="SUPFAM" id="SSF55811">
    <property type="entry name" value="Nudix"/>
    <property type="match status" value="1"/>
</dbReference>
<organism evidence="3 4">
    <name type="scientific">Ustilaginoidea virens</name>
    <name type="common">Rice false smut fungus</name>
    <name type="synonym">Villosiclava virens</name>
    <dbReference type="NCBI Taxonomy" id="1159556"/>
    <lineage>
        <taxon>Eukaryota</taxon>
        <taxon>Fungi</taxon>
        <taxon>Dikarya</taxon>
        <taxon>Ascomycota</taxon>
        <taxon>Pezizomycotina</taxon>
        <taxon>Sordariomycetes</taxon>
        <taxon>Hypocreomycetidae</taxon>
        <taxon>Hypocreales</taxon>
        <taxon>Clavicipitaceae</taxon>
        <taxon>Ustilaginoidea</taxon>
    </lineage>
</organism>
<feature type="compositionally biased region" description="Gly residues" evidence="1">
    <location>
        <begin position="207"/>
        <end position="217"/>
    </location>
</feature>
<dbReference type="RefSeq" id="XP_043001282.1">
    <property type="nucleotide sequence ID" value="XM_043145347.1"/>
</dbReference>
<protein>
    <recommendedName>
        <fullName evidence="2">Nudix hydrolase domain-containing protein</fullName>
    </recommendedName>
</protein>
<dbReference type="KEGG" id="uvi:66068627"/>
<dbReference type="Proteomes" id="UP000027002">
    <property type="component" value="Chromosome 7"/>
</dbReference>
<evidence type="ECO:0000313" key="3">
    <source>
        <dbReference type="EMBL" id="QUC23609.1"/>
    </source>
</evidence>
<proteinExistence type="predicted"/>
<evidence type="ECO:0000313" key="4">
    <source>
        <dbReference type="Proteomes" id="UP000027002"/>
    </source>
</evidence>
<dbReference type="InterPro" id="IPR015797">
    <property type="entry name" value="NUDIX_hydrolase-like_dom_sf"/>
</dbReference>